<proteinExistence type="predicted"/>
<reference evidence="1 2" key="1">
    <citation type="submission" date="2020-08" db="EMBL/GenBank/DDBJ databases">
        <title>Genomic Encyclopedia of Archaeal and Bacterial Type Strains, Phase II (KMG-II): from individual species to whole genera.</title>
        <authorList>
            <person name="Goeker M."/>
        </authorList>
    </citation>
    <scope>NUCLEOTIDE SEQUENCE [LARGE SCALE GENOMIC DNA]</scope>
    <source>
        <strain evidence="1 2">DSM 23288</strain>
    </source>
</reference>
<sequence length="124" mass="13700">MRLFRRRPTRERAHAAALAARGVAGRATVVALRETGATRAGEAREVELTLDVAVPGGPPVRVVHRQFMNRFTRHGLAPGEPARVLYDRDDPRTLMVSGHPCFRSEVVDGEIVVVDARDLDAPRR</sequence>
<name>A0A840IB19_9ACTN</name>
<dbReference type="AlphaFoldDB" id="A0A840IB19"/>
<protein>
    <submittedName>
        <fullName evidence="1">Uncharacterized protein</fullName>
    </submittedName>
</protein>
<accession>A0A840IB19</accession>
<evidence type="ECO:0000313" key="1">
    <source>
        <dbReference type="EMBL" id="MBB4661451.1"/>
    </source>
</evidence>
<gene>
    <name evidence="1" type="ORF">BDZ31_001024</name>
</gene>
<organism evidence="1 2">
    <name type="scientific">Conexibacter arvalis</name>
    <dbReference type="NCBI Taxonomy" id="912552"/>
    <lineage>
        <taxon>Bacteria</taxon>
        <taxon>Bacillati</taxon>
        <taxon>Actinomycetota</taxon>
        <taxon>Thermoleophilia</taxon>
        <taxon>Solirubrobacterales</taxon>
        <taxon>Conexibacteraceae</taxon>
        <taxon>Conexibacter</taxon>
    </lineage>
</organism>
<evidence type="ECO:0000313" key="2">
    <source>
        <dbReference type="Proteomes" id="UP000585272"/>
    </source>
</evidence>
<comment type="caution">
    <text evidence="1">The sequence shown here is derived from an EMBL/GenBank/DDBJ whole genome shotgun (WGS) entry which is preliminary data.</text>
</comment>
<dbReference type="EMBL" id="JACHNU010000001">
    <property type="protein sequence ID" value="MBB4661451.1"/>
    <property type="molecule type" value="Genomic_DNA"/>
</dbReference>
<dbReference type="RefSeq" id="WP_183339629.1">
    <property type="nucleotide sequence ID" value="NZ_JACHNU010000001.1"/>
</dbReference>
<keyword evidence="2" id="KW-1185">Reference proteome</keyword>
<dbReference type="Proteomes" id="UP000585272">
    <property type="component" value="Unassembled WGS sequence"/>
</dbReference>